<dbReference type="Proteomes" id="UP000054248">
    <property type="component" value="Unassembled WGS sequence"/>
</dbReference>
<dbReference type="STRING" id="1051891.A0A0C3LQI4"/>
<dbReference type="GO" id="GO:0019346">
    <property type="term" value="P:transsulfuration"/>
    <property type="evidence" value="ECO:0007669"/>
    <property type="project" value="InterPro"/>
</dbReference>
<evidence type="ECO:0000256" key="3">
    <source>
        <dbReference type="RuleBase" id="RU362118"/>
    </source>
</evidence>
<name>A0A0C3LQI4_9AGAM</name>
<comment type="similarity">
    <text evidence="3">Belongs to the trans-sulfuration enzymes family.</text>
</comment>
<keyword evidence="2 3" id="KW-0663">Pyridoxal phosphate</keyword>
<evidence type="ECO:0000256" key="1">
    <source>
        <dbReference type="ARBA" id="ARBA00001933"/>
    </source>
</evidence>
<organism evidence="4 5">
    <name type="scientific">Tulasnella calospora MUT 4182</name>
    <dbReference type="NCBI Taxonomy" id="1051891"/>
    <lineage>
        <taxon>Eukaryota</taxon>
        <taxon>Fungi</taxon>
        <taxon>Dikarya</taxon>
        <taxon>Basidiomycota</taxon>
        <taxon>Agaricomycotina</taxon>
        <taxon>Agaricomycetes</taxon>
        <taxon>Cantharellales</taxon>
        <taxon>Tulasnellaceae</taxon>
        <taxon>Tulasnella</taxon>
    </lineage>
</organism>
<evidence type="ECO:0008006" key="6">
    <source>
        <dbReference type="Google" id="ProtNLM"/>
    </source>
</evidence>
<dbReference type="Pfam" id="PF01053">
    <property type="entry name" value="Cys_Met_Meta_PP"/>
    <property type="match status" value="1"/>
</dbReference>
<reference evidence="5" key="2">
    <citation type="submission" date="2015-01" db="EMBL/GenBank/DDBJ databases">
        <title>Evolutionary Origins and Diversification of the Mycorrhizal Mutualists.</title>
        <authorList>
            <consortium name="DOE Joint Genome Institute"/>
            <consortium name="Mycorrhizal Genomics Consortium"/>
            <person name="Kohler A."/>
            <person name="Kuo A."/>
            <person name="Nagy L.G."/>
            <person name="Floudas D."/>
            <person name="Copeland A."/>
            <person name="Barry K.W."/>
            <person name="Cichocki N."/>
            <person name="Veneault-Fourrey C."/>
            <person name="LaButti K."/>
            <person name="Lindquist E.A."/>
            <person name="Lipzen A."/>
            <person name="Lundell T."/>
            <person name="Morin E."/>
            <person name="Murat C."/>
            <person name="Riley R."/>
            <person name="Ohm R."/>
            <person name="Sun H."/>
            <person name="Tunlid A."/>
            <person name="Henrissat B."/>
            <person name="Grigoriev I.V."/>
            <person name="Hibbett D.S."/>
            <person name="Martin F."/>
        </authorList>
    </citation>
    <scope>NUCLEOTIDE SEQUENCE [LARGE SCALE GENOMIC DNA]</scope>
    <source>
        <strain evidence="5">MUT 4182</strain>
    </source>
</reference>
<evidence type="ECO:0000313" key="4">
    <source>
        <dbReference type="EMBL" id="KIO23692.1"/>
    </source>
</evidence>
<dbReference type="Gene3D" id="3.40.640.10">
    <property type="entry name" value="Type I PLP-dependent aspartate aminotransferase-like (Major domain)"/>
    <property type="match status" value="1"/>
</dbReference>
<reference evidence="4 5" key="1">
    <citation type="submission" date="2014-04" db="EMBL/GenBank/DDBJ databases">
        <authorList>
            <consortium name="DOE Joint Genome Institute"/>
            <person name="Kuo A."/>
            <person name="Girlanda M."/>
            <person name="Perotto S."/>
            <person name="Kohler A."/>
            <person name="Nagy L.G."/>
            <person name="Floudas D."/>
            <person name="Copeland A."/>
            <person name="Barry K.W."/>
            <person name="Cichocki N."/>
            <person name="Veneault-Fourrey C."/>
            <person name="LaButti K."/>
            <person name="Lindquist E.A."/>
            <person name="Lipzen A."/>
            <person name="Lundell T."/>
            <person name="Morin E."/>
            <person name="Murat C."/>
            <person name="Sun H."/>
            <person name="Tunlid A."/>
            <person name="Henrissat B."/>
            <person name="Grigoriev I.V."/>
            <person name="Hibbett D.S."/>
            <person name="Martin F."/>
            <person name="Nordberg H.P."/>
            <person name="Cantor M.N."/>
            <person name="Hua S.X."/>
        </authorList>
    </citation>
    <scope>NUCLEOTIDE SEQUENCE [LARGE SCALE GENOMIC DNA]</scope>
    <source>
        <strain evidence="4 5">MUT 4182</strain>
    </source>
</reference>
<dbReference type="PANTHER" id="PTHR42699">
    <property type="match status" value="1"/>
</dbReference>
<keyword evidence="5" id="KW-1185">Reference proteome</keyword>
<dbReference type="InterPro" id="IPR015422">
    <property type="entry name" value="PyrdxlP-dep_Trfase_small"/>
</dbReference>
<gene>
    <name evidence="4" type="ORF">M407DRAFT_26894</name>
</gene>
<dbReference type="GO" id="GO:0030170">
    <property type="term" value="F:pyridoxal phosphate binding"/>
    <property type="evidence" value="ECO:0007669"/>
    <property type="project" value="InterPro"/>
</dbReference>
<dbReference type="InterPro" id="IPR000277">
    <property type="entry name" value="Cys/Met-Metab_PyrdxlP-dep_enz"/>
</dbReference>
<sequence length="409" mass="44996">MRLVQYDEQPLPYAEARVVLRRRIARALEGDFSSPAEPSPSPIPQNNASGSQNISGEDVFLYPCGMNPIWHAHRLILQAAEQSLTPPFPSFPYTCTLRVLEKFGPGCYLFGAGVDDDLSEVRRAAQEATSSGIPIFALFCEVFTNPLLRMPNLVELRKIADEFDFLMVVDDSFGNFVNVDVMEHADIVITEILSGMTNVMGGSRNDNTTGSFAIASKPLNKTSAGTKTSSAWNSTRGTLLIGSTSSIAIQKQLPIGSGINQRFTVYKTAHDESQNSDGKKRVINNVFYSKWVMREHYDACRRRPASSVVTPRYPSGFGGLFTILFSDKPAARAFYDNLGCGKGPTWGTNFTLACPYTILAHHPELDWAARYGVPINIVRISVGREDEETILGWVKHALAAAQKASERSS</sequence>
<dbReference type="SUPFAM" id="SSF53383">
    <property type="entry name" value="PLP-dependent transferases"/>
    <property type="match status" value="1"/>
</dbReference>
<dbReference type="InterPro" id="IPR015424">
    <property type="entry name" value="PyrdxlP-dep_Trfase"/>
</dbReference>
<evidence type="ECO:0000313" key="5">
    <source>
        <dbReference type="Proteomes" id="UP000054248"/>
    </source>
</evidence>
<dbReference type="PANTHER" id="PTHR42699:SF1">
    <property type="entry name" value="CYSTATHIONINE GAMMA-SYNTHASE-RELATED"/>
    <property type="match status" value="1"/>
</dbReference>
<dbReference type="InterPro" id="IPR051750">
    <property type="entry name" value="Trans-sulfuration_enzymes"/>
</dbReference>
<proteinExistence type="inferred from homology"/>
<evidence type="ECO:0000256" key="2">
    <source>
        <dbReference type="ARBA" id="ARBA00022898"/>
    </source>
</evidence>
<dbReference type="EMBL" id="KN823079">
    <property type="protein sequence ID" value="KIO23692.1"/>
    <property type="molecule type" value="Genomic_DNA"/>
</dbReference>
<dbReference type="Gene3D" id="3.90.1150.10">
    <property type="entry name" value="Aspartate Aminotransferase, domain 1"/>
    <property type="match status" value="1"/>
</dbReference>
<comment type="cofactor">
    <cofactor evidence="1 3">
        <name>pyridoxal 5'-phosphate</name>
        <dbReference type="ChEBI" id="CHEBI:597326"/>
    </cofactor>
</comment>
<dbReference type="AlphaFoldDB" id="A0A0C3LQI4"/>
<accession>A0A0C3LQI4</accession>
<dbReference type="GO" id="GO:0003962">
    <property type="term" value="F:cystathionine gamma-synthase activity"/>
    <property type="evidence" value="ECO:0007669"/>
    <property type="project" value="TreeGrafter"/>
</dbReference>
<protein>
    <recommendedName>
        <fullName evidence="6">Aminotransferase class I/classII domain-containing protein</fullName>
    </recommendedName>
</protein>
<dbReference type="OrthoDB" id="10047078at2759"/>
<dbReference type="InterPro" id="IPR015421">
    <property type="entry name" value="PyrdxlP-dep_Trfase_major"/>
</dbReference>
<dbReference type="HOGENOM" id="CLU_011302_0_0_1"/>